<dbReference type="InterPro" id="IPR027417">
    <property type="entry name" value="P-loop_NTPase"/>
</dbReference>
<protein>
    <submittedName>
        <fullName evidence="5">ABC transporter ATP-binding protein</fullName>
    </submittedName>
</protein>
<gene>
    <name evidence="5" type="ORF">Rmf_44470</name>
</gene>
<dbReference type="EMBL" id="AP025637">
    <property type="protein sequence ID" value="BDG74518.1"/>
    <property type="molecule type" value="Genomic_DNA"/>
</dbReference>
<dbReference type="PANTHER" id="PTHR24220:SF86">
    <property type="entry name" value="ABC TRANSPORTER ABCH.1"/>
    <property type="match status" value="1"/>
</dbReference>
<dbReference type="GO" id="GO:0005524">
    <property type="term" value="F:ATP binding"/>
    <property type="evidence" value="ECO:0007669"/>
    <property type="project" value="UniProtKB-KW"/>
</dbReference>
<keyword evidence="2" id="KW-0547">Nucleotide-binding</keyword>
<evidence type="ECO:0000259" key="4">
    <source>
        <dbReference type="PROSITE" id="PS50893"/>
    </source>
</evidence>
<sequence length="246" mass="26166">MTALIDTAGLSRSFPAGEGVVRALADVSVSIQPGEFVAAMGPSGSGKSTFLNLIGCLDRPTTGTYRLMGEEVGALSQDRLAELRSRRIGFVFQSFNLLQRADALANVELPLVYRGLRRRARRDRAAMALAAVGLGDRMRHRPSQLSGGQQQRVAIARAIVGSPDLLLADEPTGALDTRTGLSVVSLFQALNRGGVGVLMVTHDAEVARFATRVLRFRDGRLVSDARQDPADAAAMLAALPPMEDAA</sequence>
<keyword evidence="1" id="KW-0813">Transport</keyword>
<dbReference type="RefSeq" id="WP_244408683.1">
    <property type="nucleotide sequence ID" value="NZ_AP025637.1"/>
</dbReference>
<evidence type="ECO:0000256" key="2">
    <source>
        <dbReference type="ARBA" id="ARBA00022741"/>
    </source>
</evidence>
<evidence type="ECO:0000256" key="1">
    <source>
        <dbReference type="ARBA" id="ARBA00022448"/>
    </source>
</evidence>
<feature type="domain" description="ABC transporter" evidence="4">
    <location>
        <begin position="5"/>
        <end position="243"/>
    </location>
</feature>
<dbReference type="Gene3D" id="3.40.50.300">
    <property type="entry name" value="P-loop containing nucleotide triphosphate hydrolases"/>
    <property type="match status" value="1"/>
</dbReference>
<organism evidence="5 6">
    <name type="scientific">Roseomonas fluvialis</name>
    <dbReference type="NCBI Taxonomy" id="1750527"/>
    <lineage>
        <taxon>Bacteria</taxon>
        <taxon>Pseudomonadati</taxon>
        <taxon>Pseudomonadota</taxon>
        <taxon>Alphaproteobacteria</taxon>
        <taxon>Acetobacterales</taxon>
        <taxon>Roseomonadaceae</taxon>
        <taxon>Roseomonas</taxon>
    </lineage>
</organism>
<proteinExistence type="predicted"/>
<accession>A0ABM7Y952</accession>
<dbReference type="InterPro" id="IPR017871">
    <property type="entry name" value="ABC_transporter-like_CS"/>
</dbReference>
<dbReference type="CDD" id="cd03255">
    <property type="entry name" value="ABC_MJ0796_LolCDE_FtsE"/>
    <property type="match status" value="1"/>
</dbReference>
<dbReference type="InterPro" id="IPR015854">
    <property type="entry name" value="ABC_transpr_LolD-like"/>
</dbReference>
<evidence type="ECO:0000313" key="6">
    <source>
        <dbReference type="Proteomes" id="UP000831327"/>
    </source>
</evidence>
<dbReference type="SMART" id="SM00382">
    <property type="entry name" value="AAA"/>
    <property type="match status" value="1"/>
</dbReference>
<dbReference type="PROSITE" id="PS50893">
    <property type="entry name" value="ABC_TRANSPORTER_2"/>
    <property type="match status" value="1"/>
</dbReference>
<keyword evidence="3 5" id="KW-0067">ATP-binding</keyword>
<dbReference type="Proteomes" id="UP000831327">
    <property type="component" value="Chromosome"/>
</dbReference>
<dbReference type="InterPro" id="IPR003439">
    <property type="entry name" value="ABC_transporter-like_ATP-bd"/>
</dbReference>
<keyword evidence="6" id="KW-1185">Reference proteome</keyword>
<dbReference type="SUPFAM" id="SSF52540">
    <property type="entry name" value="P-loop containing nucleoside triphosphate hydrolases"/>
    <property type="match status" value="1"/>
</dbReference>
<dbReference type="Pfam" id="PF00005">
    <property type="entry name" value="ABC_tran"/>
    <property type="match status" value="1"/>
</dbReference>
<dbReference type="InterPro" id="IPR003593">
    <property type="entry name" value="AAA+_ATPase"/>
</dbReference>
<evidence type="ECO:0000256" key="3">
    <source>
        <dbReference type="ARBA" id="ARBA00022840"/>
    </source>
</evidence>
<name>A0ABM7Y952_9PROT</name>
<dbReference type="PANTHER" id="PTHR24220">
    <property type="entry name" value="IMPORT ATP-BINDING PROTEIN"/>
    <property type="match status" value="1"/>
</dbReference>
<dbReference type="PROSITE" id="PS00211">
    <property type="entry name" value="ABC_TRANSPORTER_1"/>
    <property type="match status" value="1"/>
</dbReference>
<evidence type="ECO:0000313" key="5">
    <source>
        <dbReference type="EMBL" id="BDG74518.1"/>
    </source>
</evidence>
<reference evidence="5 6" key="1">
    <citation type="journal article" date="2016" name="Microbes Environ.">
        <title>Phylogenetically diverse aerobic anoxygenic phototrophic bacteria isolated from epilithic biofilms in Tama river, Japan.</title>
        <authorList>
            <person name="Hirose S."/>
            <person name="Matsuura K."/>
            <person name="Haruta S."/>
        </authorList>
    </citation>
    <scope>NUCLEOTIDE SEQUENCE [LARGE SCALE GENOMIC DNA]</scope>
    <source>
        <strain evidence="5 6">S08</strain>
    </source>
</reference>
<dbReference type="InterPro" id="IPR017911">
    <property type="entry name" value="MacB-like_ATP-bd"/>
</dbReference>